<evidence type="ECO:0000313" key="2">
    <source>
        <dbReference type="Proteomes" id="UP001057402"/>
    </source>
</evidence>
<dbReference type="EMBL" id="CM042883">
    <property type="protein sequence ID" value="KAI4376610.1"/>
    <property type="molecule type" value="Genomic_DNA"/>
</dbReference>
<proteinExistence type="predicted"/>
<keyword evidence="2" id="KW-1185">Reference proteome</keyword>
<evidence type="ECO:0000313" key="1">
    <source>
        <dbReference type="EMBL" id="KAI4376610.1"/>
    </source>
</evidence>
<comment type="caution">
    <text evidence="1">The sequence shown here is derived from an EMBL/GenBank/DDBJ whole genome shotgun (WGS) entry which is preliminary data.</text>
</comment>
<name>A0ACB9RD19_9MYRT</name>
<reference evidence="2" key="1">
    <citation type="journal article" date="2023" name="Front. Plant Sci.">
        <title>Chromosomal-level genome assembly of Melastoma candidum provides insights into trichome evolution.</title>
        <authorList>
            <person name="Zhong Y."/>
            <person name="Wu W."/>
            <person name="Sun C."/>
            <person name="Zou P."/>
            <person name="Liu Y."/>
            <person name="Dai S."/>
            <person name="Zhou R."/>
        </authorList>
    </citation>
    <scope>NUCLEOTIDE SEQUENCE [LARGE SCALE GENOMIC DNA]</scope>
</reference>
<accession>A0ACB9RD19</accession>
<protein>
    <submittedName>
        <fullName evidence="1">Uncharacterized protein</fullName>
    </submittedName>
</protein>
<sequence length="239" mass="27005">MGIQYYLFVIICVLVGSRGKKFTEAAFKLGSSLPMFTQAPNESEDAVTFDKSLKELRELDSQLHYAADYCSSAFLRTKEKRIAAENTREYICRAIVTVVDHLSHVSANLDFQVTSFSKFTEAELRMDSLKQVRSGHGGNESHDVAQRDVKKGKLNITGDCEFKAEDGVPFFLYMKTKERSAAKNVSAKCAAIERKNTMSSIVPVSDGLSKQPEAHFPFSEHQEDKRKHSQQEISKWIRH</sequence>
<dbReference type="Proteomes" id="UP001057402">
    <property type="component" value="Chromosome 4"/>
</dbReference>
<gene>
    <name evidence="1" type="ORF">MLD38_014352</name>
</gene>
<organism evidence="1 2">
    <name type="scientific">Melastoma candidum</name>
    <dbReference type="NCBI Taxonomy" id="119954"/>
    <lineage>
        <taxon>Eukaryota</taxon>
        <taxon>Viridiplantae</taxon>
        <taxon>Streptophyta</taxon>
        <taxon>Embryophyta</taxon>
        <taxon>Tracheophyta</taxon>
        <taxon>Spermatophyta</taxon>
        <taxon>Magnoliopsida</taxon>
        <taxon>eudicotyledons</taxon>
        <taxon>Gunneridae</taxon>
        <taxon>Pentapetalae</taxon>
        <taxon>rosids</taxon>
        <taxon>malvids</taxon>
        <taxon>Myrtales</taxon>
        <taxon>Melastomataceae</taxon>
        <taxon>Melastomatoideae</taxon>
        <taxon>Melastomateae</taxon>
        <taxon>Melastoma</taxon>
    </lineage>
</organism>